<accession>A0A2U2PHL8</accession>
<keyword evidence="3 6" id="KW-0812">Transmembrane</keyword>
<dbReference type="AlphaFoldDB" id="A0A2U2PHL8"/>
<feature type="transmembrane region" description="Helical" evidence="6">
    <location>
        <begin position="136"/>
        <end position="158"/>
    </location>
</feature>
<comment type="subcellular location">
    <subcellularLocation>
        <location evidence="1">Cell membrane</location>
        <topology evidence="1">Multi-pass membrane protein</topology>
    </subcellularLocation>
</comment>
<evidence type="ECO:0000256" key="2">
    <source>
        <dbReference type="ARBA" id="ARBA00022475"/>
    </source>
</evidence>
<dbReference type="InterPro" id="IPR017039">
    <property type="entry name" value="Virul_fac_BrkB"/>
</dbReference>
<keyword evidence="8" id="KW-1185">Reference proteome</keyword>
<evidence type="ECO:0000256" key="4">
    <source>
        <dbReference type="ARBA" id="ARBA00022989"/>
    </source>
</evidence>
<dbReference type="Proteomes" id="UP000245647">
    <property type="component" value="Unassembled WGS sequence"/>
</dbReference>
<evidence type="ECO:0000256" key="5">
    <source>
        <dbReference type="ARBA" id="ARBA00023136"/>
    </source>
</evidence>
<keyword evidence="4 6" id="KW-1133">Transmembrane helix</keyword>
<keyword evidence="2" id="KW-1003">Cell membrane</keyword>
<evidence type="ECO:0000256" key="6">
    <source>
        <dbReference type="SAM" id="Phobius"/>
    </source>
</evidence>
<evidence type="ECO:0000313" key="7">
    <source>
        <dbReference type="EMBL" id="PWG80907.1"/>
    </source>
</evidence>
<evidence type="ECO:0000256" key="1">
    <source>
        <dbReference type="ARBA" id="ARBA00004651"/>
    </source>
</evidence>
<name>A0A2U2PHL8_9SPHI</name>
<gene>
    <name evidence="7" type="ORF">DDR33_09595</name>
</gene>
<feature type="transmembrane region" description="Helical" evidence="6">
    <location>
        <begin position="87"/>
        <end position="108"/>
    </location>
</feature>
<dbReference type="Pfam" id="PF03631">
    <property type="entry name" value="Virul_fac_BrkB"/>
    <property type="match status" value="1"/>
</dbReference>
<dbReference type="OrthoDB" id="9797028at2"/>
<proteinExistence type="predicted"/>
<dbReference type="PANTHER" id="PTHR30213:SF1">
    <property type="entry name" value="INNER MEMBRANE PROTEIN YHJD"/>
    <property type="match status" value="1"/>
</dbReference>
<dbReference type="PIRSF" id="PIRSF035875">
    <property type="entry name" value="RNase_BN"/>
    <property type="match status" value="1"/>
</dbReference>
<organism evidence="7 8">
    <name type="scientific">Pararcticibacter amylolyticus</name>
    <dbReference type="NCBI Taxonomy" id="2173175"/>
    <lineage>
        <taxon>Bacteria</taxon>
        <taxon>Pseudomonadati</taxon>
        <taxon>Bacteroidota</taxon>
        <taxon>Sphingobacteriia</taxon>
        <taxon>Sphingobacteriales</taxon>
        <taxon>Sphingobacteriaceae</taxon>
        <taxon>Pararcticibacter</taxon>
    </lineage>
</organism>
<feature type="transmembrane region" description="Helical" evidence="6">
    <location>
        <begin position="208"/>
        <end position="227"/>
    </location>
</feature>
<feature type="transmembrane region" description="Helical" evidence="6">
    <location>
        <begin position="21"/>
        <end position="48"/>
    </location>
</feature>
<sequence>MLPALLRSSFSELQKNDPLRLAGATAFFTTFALPPILIILIQLFGLFFNEQTIRRELLRRVGGMISKNSALQIRDVLENMNTMSRHWYVTLLGFIFLLFVATSLFSVIKNSLNQIWNIRVVSKPGFIFTLRLRARALGIILLAGLLFAAGLIIEAIQAVLGDYLSFILPEADSLFGSALNEFFFIVIVTIWFSMLFRYLTDGQPAWKVAWAGGFFTGILFALGKTVLKSMLTISNIGIIYGASGSIVLILLFVFYSAMIFYFGGCFVKALSDKLNCPIETHQKAFHYEVHEIVKKS</sequence>
<evidence type="ECO:0000256" key="3">
    <source>
        <dbReference type="ARBA" id="ARBA00022692"/>
    </source>
</evidence>
<reference evidence="7 8" key="1">
    <citation type="submission" date="2018-04" db="EMBL/GenBank/DDBJ databases">
        <title>Pedobacter chongqingensis sp. nov., isolated from a rottenly hemp rope.</title>
        <authorList>
            <person name="Cai Y."/>
        </authorList>
    </citation>
    <scope>NUCLEOTIDE SEQUENCE [LARGE SCALE GENOMIC DNA]</scope>
    <source>
        <strain evidence="7 8">FJ4-8</strain>
    </source>
</reference>
<feature type="transmembrane region" description="Helical" evidence="6">
    <location>
        <begin position="239"/>
        <end position="263"/>
    </location>
</feature>
<dbReference type="PANTHER" id="PTHR30213">
    <property type="entry name" value="INNER MEMBRANE PROTEIN YHJD"/>
    <property type="match status" value="1"/>
</dbReference>
<dbReference type="EMBL" id="QEAS01000007">
    <property type="protein sequence ID" value="PWG80907.1"/>
    <property type="molecule type" value="Genomic_DNA"/>
</dbReference>
<protein>
    <submittedName>
        <fullName evidence="7">Ribonuclease</fullName>
    </submittedName>
</protein>
<comment type="caution">
    <text evidence="7">The sequence shown here is derived from an EMBL/GenBank/DDBJ whole genome shotgun (WGS) entry which is preliminary data.</text>
</comment>
<dbReference type="GO" id="GO:0005886">
    <property type="term" value="C:plasma membrane"/>
    <property type="evidence" value="ECO:0007669"/>
    <property type="project" value="UniProtKB-SubCell"/>
</dbReference>
<evidence type="ECO:0000313" key="8">
    <source>
        <dbReference type="Proteomes" id="UP000245647"/>
    </source>
</evidence>
<feature type="transmembrane region" description="Helical" evidence="6">
    <location>
        <begin position="178"/>
        <end position="196"/>
    </location>
</feature>
<keyword evidence="5 6" id="KW-0472">Membrane</keyword>